<keyword evidence="4 6" id="KW-0067">ATP-binding</keyword>
<reference evidence="6 7" key="1">
    <citation type="submission" date="2016-12" db="EMBL/GenBank/DDBJ databases">
        <title>Comparison of Traditional DNA-DNA Hybridization with In Silico Genomic Analysis.</title>
        <authorList>
            <person name="Nicholson A.C."/>
            <person name="Humrighouse B.W."/>
            <person name="Graziano J."/>
            <person name="Lasker B."/>
            <person name="Whitney A.M."/>
            <person name="Mcquiston J.R."/>
        </authorList>
    </citation>
    <scope>NUCLEOTIDE SEQUENCE [LARGE SCALE GENOMIC DNA]</scope>
    <source>
        <strain evidence="6 7">H2240</strain>
    </source>
</reference>
<sequence length="239" mass="25143">MTPGLRLAGSVHSGAATLLRPIALMVPGGCWTCLLGPSGVGKSTVLHCFSGLDPGLRLRGVATAEDGGSLAGRVALMAQADMLAPWLTLLDNVMLGARLRRERAEPERARCLLSAVGLAAEAERKPHALSGGQRQRAALARTLYEDRPVILLDEPFSALDVGNRARMQALAADALKGRTVLHVTHDPAEAARLGEHLLLLTADGLCELPPPEGAIPRAPDCPRTLAATGELTRRLMEAA</sequence>
<dbReference type="Gene3D" id="3.40.50.300">
    <property type="entry name" value="P-loop containing nucleotide triphosphate hydrolases"/>
    <property type="match status" value="1"/>
</dbReference>
<dbReference type="PROSITE" id="PS00211">
    <property type="entry name" value="ABC_TRANSPORTER_1"/>
    <property type="match status" value="1"/>
</dbReference>
<evidence type="ECO:0000313" key="7">
    <source>
        <dbReference type="Proteomes" id="UP000196878"/>
    </source>
</evidence>
<organism evidence="6 7">
    <name type="scientific">Haematobacter genomosp. 1</name>
    <dbReference type="NCBI Taxonomy" id="366618"/>
    <lineage>
        <taxon>Bacteria</taxon>
        <taxon>Pseudomonadati</taxon>
        <taxon>Pseudomonadota</taxon>
        <taxon>Alphaproteobacteria</taxon>
        <taxon>Rhodobacterales</taxon>
        <taxon>Paracoccaceae</taxon>
        <taxon>Haematobacter</taxon>
    </lineage>
</organism>
<dbReference type="OrthoDB" id="9802264at2"/>
<evidence type="ECO:0000313" key="6">
    <source>
        <dbReference type="EMBL" id="OWJ74324.1"/>
    </source>
</evidence>
<dbReference type="PANTHER" id="PTHR42788:SF19">
    <property type="entry name" value="ALIPHATIC SULFONATES IMPORT ATP-BINDING PROTEIN SSUB 2"/>
    <property type="match status" value="1"/>
</dbReference>
<protein>
    <submittedName>
        <fullName evidence="6">ABC transporter ATP-binding protein</fullName>
    </submittedName>
</protein>
<dbReference type="PANTHER" id="PTHR42788">
    <property type="entry name" value="TAURINE IMPORT ATP-BINDING PROTEIN-RELATED"/>
    <property type="match status" value="1"/>
</dbReference>
<feature type="domain" description="ABC transporter" evidence="5">
    <location>
        <begin position="2"/>
        <end position="227"/>
    </location>
</feature>
<dbReference type="GO" id="GO:0016887">
    <property type="term" value="F:ATP hydrolysis activity"/>
    <property type="evidence" value="ECO:0007669"/>
    <property type="project" value="InterPro"/>
</dbReference>
<comment type="caution">
    <text evidence="6">The sequence shown here is derived from an EMBL/GenBank/DDBJ whole genome shotgun (WGS) entry which is preliminary data.</text>
</comment>
<evidence type="ECO:0000256" key="3">
    <source>
        <dbReference type="ARBA" id="ARBA00022741"/>
    </source>
</evidence>
<proteinExistence type="inferred from homology"/>
<keyword evidence="7" id="KW-1185">Reference proteome</keyword>
<evidence type="ECO:0000256" key="2">
    <source>
        <dbReference type="ARBA" id="ARBA00022448"/>
    </source>
</evidence>
<dbReference type="InterPro" id="IPR017871">
    <property type="entry name" value="ABC_transporter-like_CS"/>
</dbReference>
<name>A0A212A655_9RHOB</name>
<dbReference type="SMART" id="SM00382">
    <property type="entry name" value="AAA"/>
    <property type="match status" value="1"/>
</dbReference>
<evidence type="ECO:0000256" key="4">
    <source>
        <dbReference type="ARBA" id="ARBA00022840"/>
    </source>
</evidence>
<dbReference type="AlphaFoldDB" id="A0A212A655"/>
<dbReference type="InterPro" id="IPR050166">
    <property type="entry name" value="ABC_transporter_ATP-bind"/>
</dbReference>
<dbReference type="InterPro" id="IPR003593">
    <property type="entry name" value="AAA+_ATPase"/>
</dbReference>
<dbReference type="PROSITE" id="PS50893">
    <property type="entry name" value="ABC_TRANSPORTER_2"/>
    <property type="match status" value="1"/>
</dbReference>
<dbReference type="RefSeq" id="WP_088216995.1">
    <property type="nucleotide sequence ID" value="NZ_NIPW01000071.1"/>
</dbReference>
<dbReference type="InterPro" id="IPR027417">
    <property type="entry name" value="P-loop_NTPase"/>
</dbReference>
<evidence type="ECO:0000256" key="1">
    <source>
        <dbReference type="ARBA" id="ARBA00005417"/>
    </source>
</evidence>
<comment type="similarity">
    <text evidence="1">Belongs to the ABC transporter superfamily.</text>
</comment>
<dbReference type="Proteomes" id="UP000196878">
    <property type="component" value="Unassembled WGS sequence"/>
</dbReference>
<dbReference type="Pfam" id="PF00005">
    <property type="entry name" value="ABC_tran"/>
    <property type="match status" value="1"/>
</dbReference>
<dbReference type="InterPro" id="IPR003439">
    <property type="entry name" value="ABC_transporter-like_ATP-bd"/>
</dbReference>
<keyword evidence="3" id="KW-0547">Nucleotide-binding</keyword>
<keyword evidence="2" id="KW-0813">Transport</keyword>
<accession>A0A212A655</accession>
<gene>
    <name evidence="6" type="ORF">CDV49_19830</name>
</gene>
<dbReference type="EMBL" id="NIPW01000071">
    <property type="protein sequence ID" value="OWJ74324.1"/>
    <property type="molecule type" value="Genomic_DNA"/>
</dbReference>
<dbReference type="GO" id="GO:0005524">
    <property type="term" value="F:ATP binding"/>
    <property type="evidence" value="ECO:0007669"/>
    <property type="project" value="UniProtKB-KW"/>
</dbReference>
<dbReference type="SUPFAM" id="SSF52540">
    <property type="entry name" value="P-loop containing nucleoside triphosphate hydrolases"/>
    <property type="match status" value="1"/>
</dbReference>
<evidence type="ECO:0000259" key="5">
    <source>
        <dbReference type="PROSITE" id="PS50893"/>
    </source>
</evidence>